<dbReference type="NCBIfam" id="TIGR00444">
    <property type="entry name" value="mazG"/>
    <property type="match status" value="1"/>
</dbReference>
<dbReference type="InterPro" id="IPR014777">
    <property type="entry name" value="4pyrrole_Mease_sub1"/>
</dbReference>
<accession>A0ABU9LR13</accession>
<dbReference type="CDD" id="cd11528">
    <property type="entry name" value="NTP-PPase_MazG_Nterm"/>
    <property type="match status" value="1"/>
</dbReference>
<dbReference type="InterPro" id="IPR004518">
    <property type="entry name" value="MazG-like_dom"/>
</dbReference>
<dbReference type="InterPro" id="IPR000878">
    <property type="entry name" value="4pyrrol_Mease"/>
</dbReference>
<dbReference type="EMBL" id="JBCEWA010000014">
    <property type="protein sequence ID" value="MEL5989527.1"/>
    <property type="molecule type" value="Genomic_DNA"/>
</dbReference>
<dbReference type="NCBIfam" id="NF007113">
    <property type="entry name" value="PRK09562.1"/>
    <property type="match status" value="1"/>
</dbReference>
<dbReference type="PIRSF" id="PIRSF002845">
    <property type="entry name" value="Ttrprl_mtas_MazG"/>
    <property type="match status" value="1"/>
</dbReference>
<dbReference type="InterPro" id="IPR035013">
    <property type="entry name" value="YabN_N"/>
</dbReference>
<dbReference type="PANTHER" id="PTHR30522">
    <property type="entry name" value="NUCLEOSIDE TRIPHOSPHATE PYROPHOSPHOHYDROLASE"/>
    <property type="match status" value="1"/>
</dbReference>
<dbReference type="InterPro" id="IPR011551">
    <property type="entry name" value="NTP_PyrPHydrolase_MazG"/>
</dbReference>
<dbReference type="InterPro" id="IPR048015">
    <property type="entry name" value="NTP-PPase_MazG-like_N"/>
</dbReference>
<dbReference type="EC" id="3.6.1.9" evidence="3"/>
<dbReference type="Proteomes" id="UP001398420">
    <property type="component" value="Unassembled WGS sequence"/>
</dbReference>
<name>A0ABU9LR13_9BACL</name>
<evidence type="ECO:0000259" key="2">
    <source>
        <dbReference type="Pfam" id="PF03819"/>
    </source>
</evidence>
<comment type="caution">
    <text evidence="3">The sequence shown here is derived from an EMBL/GenBank/DDBJ whole genome shotgun (WGS) entry which is preliminary data.</text>
</comment>
<dbReference type="Gene3D" id="3.40.1010.10">
    <property type="entry name" value="Cobalt-precorrin-4 Transmethylase, Domain 1"/>
    <property type="match status" value="1"/>
</dbReference>
<dbReference type="Pfam" id="PF03819">
    <property type="entry name" value="MazG"/>
    <property type="match status" value="2"/>
</dbReference>
<dbReference type="CDD" id="cd11723">
    <property type="entry name" value="YabN_N_like"/>
    <property type="match status" value="1"/>
</dbReference>
<proteinExistence type="predicted"/>
<evidence type="ECO:0000313" key="3">
    <source>
        <dbReference type="EMBL" id="MEL5989527.1"/>
    </source>
</evidence>
<dbReference type="Gene3D" id="1.10.287.1080">
    <property type="entry name" value="MazG-like"/>
    <property type="match status" value="2"/>
</dbReference>
<dbReference type="Pfam" id="PF00590">
    <property type="entry name" value="TP_methylase"/>
    <property type="match status" value="1"/>
</dbReference>
<protein>
    <submittedName>
        <fullName evidence="3">Nucleoside triphosphate pyrophosphohydrolase</fullName>
        <ecNumber evidence="3">3.6.1.9</ecNumber>
    </submittedName>
</protein>
<feature type="domain" description="NTP pyrophosphohydrolase MazG-like" evidence="2">
    <location>
        <begin position="396"/>
        <end position="451"/>
    </location>
</feature>
<evidence type="ECO:0000259" key="1">
    <source>
        <dbReference type="Pfam" id="PF00590"/>
    </source>
</evidence>
<dbReference type="RefSeq" id="WP_342303188.1">
    <property type="nucleotide sequence ID" value="NZ_JBCEWA010000014.1"/>
</dbReference>
<dbReference type="InterPro" id="IPR048011">
    <property type="entry name" value="NTP-PPase_MazG-like_C"/>
</dbReference>
<feature type="domain" description="Tetrapyrrole methylase" evidence="1">
    <location>
        <begin position="4"/>
        <end position="206"/>
    </location>
</feature>
<dbReference type="CDD" id="cd11529">
    <property type="entry name" value="NTP-PPase_MazG_Cterm"/>
    <property type="match status" value="1"/>
</dbReference>
<organism evidence="3 4">
    <name type="scientific">Kurthia gibsonii</name>
    <dbReference type="NCBI Taxonomy" id="33946"/>
    <lineage>
        <taxon>Bacteria</taxon>
        <taxon>Bacillati</taxon>
        <taxon>Bacillota</taxon>
        <taxon>Bacilli</taxon>
        <taxon>Bacillales</taxon>
        <taxon>Caryophanaceae</taxon>
        <taxon>Kurthia</taxon>
    </lineage>
</organism>
<dbReference type="InterPro" id="IPR024180">
    <property type="entry name" value="Tetrapyrrole_Mease/MazG_pred"/>
</dbReference>
<keyword evidence="4" id="KW-1185">Reference proteome</keyword>
<dbReference type="InterPro" id="IPR035996">
    <property type="entry name" value="4pyrrol_Methylase_sf"/>
</dbReference>
<gene>
    <name evidence="3" type="primary">mazG</name>
    <name evidence="3" type="ORF">AAF454_14045</name>
</gene>
<dbReference type="GO" id="GO:0047429">
    <property type="term" value="F:nucleoside triphosphate diphosphatase activity"/>
    <property type="evidence" value="ECO:0007669"/>
    <property type="project" value="UniProtKB-EC"/>
</dbReference>
<reference evidence="3 4" key="1">
    <citation type="submission" date="2024-04" db="EMBL/GenBank/DDBJ databases">
        <authorList>
            <person name="Wu Y.S."/>
            <person name="Zhang L."/>
        </authorList>
    </citation>
    <scope>NUCLEOTIDE SEQUENCE [LARGE SCALE GENOMIC DNA]</scope>
    <source>
        <strain evidence="3 4">KG-01</strain>
    </source>
</reference>
<dbReference type="PANTHER" id="PTHR30522:SF0">
    <property type="entry name" value="NUCLEOSIDE TRIPHOSPHATE PYROPHOSPHOHYDROLASE"/>
    <property type="match status" value="1"/>
</dbReference>
<feature type="domain" description="NTP pyrophosphohydrolase MazG-like" evidence="2">
    <location>
        <begin position="254"/>
        <end position="327"/>
    </location>
</feature>
<dbReference type="SUPFAM" id="SSF53790">
    <property type="entry name" value="Tetrapyrrole methylase"/>
    <property type="match status" value="1"/>
</dbReference>
<evidence type="ECO:0000313" key="4">
    <source>
        <dbReference type="Proteomes" id="UP001398420"/>
    </source>
</evidence>
<dbReference type="SUPFAM" id="SSF101386">
    <property type="entry name" value="all-alpha NTP pyrophosphatases"/>
    <property type="match status" value="2"/>
</dbReference>
<keyword evidence="3" id="KW-0378">Hydrolase</keyword>
<sequence>MKEITVVGLGAGDFEQLPMGVYRTLKNAKEVYMRTLDHPVVAELQKEGVSFISFDEVYEKHDEFLPVYQEIASTLIEKAEKEPVLYAVPGHPLVAEMTIQLLIEAEKKGEIQLSIEGGQSFLDAMFTTLKIDPIDGFQMVDGATFSVHHVHMQNHLLIAQVYDQISASHVKLTLMEKYPDDYEVTIVTAAGSKEEVIKTVPLYELDHVVEINNLTTVYVPPVQDAKEALKEFSTLREIIATLRSPEGCEWDRAQTHESLTRYLLEEAHEAIQAVNEQDDDHMIEEFGDLLMLVLMNAQIGEDEGYFNLEDIIQAINEKMIRRHPHVFGDVHVESVAEINANWEKIKKEEHQNHEDEPVLKGEYRAASSLQTSYNYQKKAAKLGFEWGTTEAFWGKVEEELAELKEAIEKGTKEEQIEEFGDVLMTLVNVARHYKISAEEAMVLANAKFAKRFGYVEQQVKGSWEDYSVEALLQFWREAKEKEGESL</sequence>